<dbReference type="AlphaFoldDB" id="A0A3B3ZCZ6"/>
<protein>
    <recommendedName>
        <fullName evidence="3">RAD9-HUS1-RAD1 interacting nuclear orphan 1</fullName>
    </recommendedName>
</protein>
<dbReference type="GO" id="GO:0005694">
    <property type="term" value="C:chromosome"/>
    <property type="evidence" value="ECO:0007669"/>
    <property type="project" value="TreeGrafter"/>
</dbReference>
<accession>A0A3B3ZCZ6</accession>
<evidence type="ECO:0008006" key="3">
    <source>
        <dbReference type="Google" id="ProtNLM"/>
    </source>
</evidence>
<dbReference type="GO" id="GO:0000725">
    <property type="term" value="P:recombinational repair"/>
    <property type="evidence" value="ECO:0007669"/>
    <property type="project" value="TreeGrafter"/>
</dbReference>
<organism evidence="1 2">
    <name type="scientific">Periophthalmus magnuspinnatus</name>
    <dbReference type="NCBI Taxonomy" id="409849"/>
    <lineage>
        <taxon>Eukaryota</taxon>
        <taxon>Metazoa</taxon>
        <taxon>Chordata</taxon>
        <taxon>Craniata</taxon>
        <taxon>Vertebrata</taxon>
        <taxon>Euteleostomi</taxon>
        <taxon>Actinopterygii</taxon>
        <taxon>Neopterygii</taxon>
        <taxon>Teleostei</taxon>
        <taxon>Neoteleostei</taxon>
        <taxon>Acanthomorphata</taxon>
        <taxon>Gobiaria</taxon>
        <taxon>Gobiiformes</taxon>
        <taxon>Gobioidei</taxon>
        <taxon>Gobiidae</taxon>
        <taxon>Oxudercinae</taxon>
        <taxon>Periophthalmus</taxon>
    </lineage>
</organism>
<sequence>MPRKKIKTDKQPLRFLERPAGEARVQHNVPEVRAALNPKDFFKETQEHNGSSLNSWVNPQFDTSCATLQTKKRRCQSTTSIIGNFTQLSRKGSVCSSRFPTLLFEKREQHSQKEKKKASNDCSSSASNESYHQAFCQNTNAVCNVPNMEILHQNDIVKAYNGSDLKKKTTPSQIQFFTASETSCLLLENPSSHRSKDCTNADNAPVQLSTIKPTITEKYSTYSHLLCSPPTCTPPGSRILDTLAPDTPERDYGVKVTWRRRRSLMLLLKEKGHLSDSDSMIHI</sequence>
<evidence type="ECO:0000313" key="2">
    <source>
        <dbReference type="Proteomes" id="UP000261520"/>
    </source>
</evidence>
<dbReference type="GO" id="GO:0005634">
    <property type="term" value="C:nucleus"/>
    <property type="evidence" value="ECO:0007669"/>
    <property type="project" value="InterPro"/>
</dbReference>
<dbReference type="STRING" id="409849.ENSPMGP00000002437"/>
<dbReference type="GO" id="GO:0071479">
    <property type="term" value="P:cellular response to ionizing radiation"/>
    <property type="evidence" value="ECO:0007669"/>
    <property type="project" value="InterPro"/>
</dbReference>
<dbReference type="InterPro" id="IPR029293">
    <property type="entry name" value="RHNO1"/>
</dbReference>
<reference evidence="1" key="2">
    <citation type="submission" date="2025-09" db="UniProtKB">
        <authorList>
            <consortium name="Ensembl"/>
        </authorList>
    </citation>
    <scope>IDENTIFICATION</scope>
</reference>
<keyword evidence="2" id="KW-1185">Reference proteome</keyword>
<reference evidence="1" key="1">
    <citation type="submission" date="2025-08" db="UniProtKB">
        <authorList>
            <consortium name="Ensembl"/>
        </authorList>
    </citation>
    <scope>IDENTIFICATION</scope>
</reference>
<name>A0A3B3ZCZ6_9GOBI</name>
<dbReference type="PANTHER" id="PTHR35541:SF1">
    <property type="entry name" value="RAD9, HUS1, RAD1-INTERACTING NUCLEAR ORPHAN PROTEIN 1"/>
    <property type="match status" value="1"/>
</dbReference>
<dbReference type="Pfam" id="PF15319">
    <property type="entry name" value="RHINO"/>
    <property type="match status" value="1"/>
</dbReference>
<dbReference type="GO" id="GO:0000077">
    <property type="term" value="P:DNA damage checkpoint signaling"/>
    <property type="evidence" value="ECO:0007669"/>
    <property type="project" value="InterPro"/>
</dbReference>
<evidence type="ECO:0000313" key="1">
    <source>
        <dbReference type="Ensembl" id="ENSPMGP00000002437.1"/>
    </source>
</evidence>
<dbReference type="Proteomes" id="UP000261520">
    <property type="component" value="Unplaced"/>
</dbReference>
<proteinExistence type="predicted"/>
<dbReference type="Ensembl" id="ENSPMGT00000002583.1">
    <property type="protein sequence ID" value="ENSPMGP00000002437.1"/>
    <property type="gene ID" value="ENSPMGG00000002143.1"/>
</dbReference>
<dbReference type="PANTHER" id="PTHR35541">
    <property type="entry name" value="RAD9, HUS1, RAD1-INTERACTING NUCLEAR ORPHAN PROTEIN 1"/>
    <property type="match status" value="1"/>
</dbReference>